<feature type="compositionally biased region" description="Low complexity" evidence="1">
    <location>
        <begin position="1"/>
        <end position="24"/>
    </location>
</feature>
<dbReference type="AlphaFoldDB" id="A0A919EW16"/>
<keyword evidence="3" id="KW-1185">Reference proteome</keyword>
<proteinExistence type="predicted"/>
<name>A0A919EW16_9ACTN</name>
<gene>
    <name evidence="2" type="ORF">GCM10018980_32460</name>
</gene>
<accession>A0A919EW16</accession>
<comment type="caution">
    <text evidence="2">The sequence shown here is derived from an EMBL/GenBank/DDBJ whole genome shotgun (WGS) entry which is preliminary data.</text>
</comment>
<sequence>MGSTKPASRSGSSSISVPNGSPASRIPAAVGGRRPSPTRTGRKPLTWLKACRSCTSGCDRGCRATAAFPVRAAQQRRATCWAMVPVGKNAAASVPSSAATRSSRAVTIPSP</sequence>
<evidence type="ECO:0000256" key="1">
    <source>
        <dbReference type="SAM" id="MobiDB-lite"/>
    </source>
</evidence>
<evidence type="ECO:0000313" key="3">
    <source>
        <dbReference type="Proteomes" id="UP000619355"/>
    </source>
</evidence>
<dbReference type="EMBL" id="BNBF01000008">
    <property type="protein sequence ID" value="GHG50464.1"/>
    <property type="molecule type" value="Genomic_DNA"/>
</dbReference>
<feature type="region of interest" description="Disordered" evidence="1">
    <location>
        <begin position="1"/>
        <end position="43"/>
    </location>
</feature>
<reference evidence="3" key="1">
    <citation type="journal article" date="2019" name="Int. J. Syst. Evol. Microbiol.">
        <title>The Global Catalogue of Microorganisms (GCM) 10K type strain sequencing project: providing services to taxonomists for standard genome sequencing and annotation.</title>
        <authorList>
            <consortium name="The Broad Institute Genomics Platform"/>
            <consortium name="The Broad Institute Genome Sequencing Center for Infectious Disease"/>
            <person name="Wu L."/>
            <person name="Ma J."/>
        </authorList>
    </citation>
    <scope>NUCLEOTIDE SEQUENCE [LARGE SCALE GENOMIC DNA]</scope>
    <source>
        <strain evidence="3">JCM 4253</strain>
    </source>
</reference>
<evidence type="ECO:0000313" key="2">
    <source>
        <dbReference type="EMBL" id="GHG50464.1"/>
    </source>
</evidence>
<protein>
    <submittedName>
        <fullName evidence="2">Uncharacterized protein</fullName>
    </submittedName>
</protein>
<dbReference type="Proteomes" id="UP000619355">
    <property type="component" value="Unassembled WGS sequence"/>
</dbReference>
<organism evidence="2 3">
    <name type="scientific">Streptomyces capoamus</name>
    <dbReference type="NCBI Taxonomy" id="68183"/>
    <lineage>
        <taxon>Bacteria</taxon>
        <taxon>Bacillati</taxon>
        <taxon>Actinomycetota</taxon>
        <taxon>Actinomycetes</taxon>
        <taxon>Kitasatosporales</taxon>
        <taxon>Streptomycetaceae</taxon>
        <taxon>Streptomyces</taxon>
    </lineage>
</organism>